<accession>A0A1D8G9W0</accession>
<evidence type="ECO:0000256" key="1">
    <source>
        <dbReference type="SAM" id="MobiDB-lite"/>
    </source>
</evidence>
<evidence type="ECO:0000313" key="2">
    <source>
        <dbReference type="EMBL" id="AOT62240.1"/>
    </source>
</evidence>
<sequence length="53" mass="5444">MGDVPWKGARFAEYRDSGPGAGPAGANRPHPGPERAAGQEAGDRLGGWRPTAS</sequence>
<dbReference type="RefSeq" id="WP_159029506.1">
    <property type="nucleotide sequence ID" value="NZ_CP017316.1"/>
</dbReference>
<gene>
    <name evidence="2" type="ORF">A4G23_05135</name>
</gene>
<dbReference type="PATRIC" id="fig|285473.5.peg.5408"/>
<dbReference type="EMBL" id="CP017316">
    <property type="protein sequence ID" value="AOT62240.1"/>
    <property type="molecule type" value="Genomic_DNA"/>
</dbReference>
<reference evidence="2 3" key="1">
    <citation type="submission" date="2016-09" db="EMBL/GenBank/DDBJ databases">
        <title>Streptomyces rubrolavendulae MJM4426 Genome sequencing and assembly.</title>
        <authorList>
            <person name="Kim J.-G."/>
        </authorList>
    </citation>
    <scope>NUCLEOTIDE SEQUENCE [LARGE SCALE GENOMIC DNA]</scope>
    <source>
        <strain evidence="2 3">MJM4426</strain>
    </source>
</reference>
<name>A0A1D8G9W0_9ACTN</name>
<evidence type="ECO:0000313" key="3">
    <source>
        <dbReference type="Proteomes" id="UP000095349"/>
    </source>
</evidence>
<organism evidence="2 3">
    <name type="scientific">Streptomyces rubrolavendulae</name>
    <dbReference type="NCBI Taxonomy" id="285473"/>
    <lineage>
        <taxon>Bacteria</taxon>
        <taxon>Bacillati</taxon>
        <taxon>Actinomycetota</taxon>
        <taxon>Actinomycetes</taxon>
        <taxon>Kitasatosporales</taxon>
        <taxon>Streptomycetaceae</taxon>
        <taxon>Streptomyces</taxon>
    </lineage>
</organism>
<feature type="region of interest" description="Disordered" evidence="1">
    <location>
        <begin position="1"/>
        <end position="53"/>
    </location>
</feature>
<dbReference type="KEGG" id="srn:A4G23_05135"/>
<dbReference type="Proteomes" id="UP000095349">
    <property type="component" value="Chromosome"/>
</dbReference>
<protein>
    <submittedName>
        <fullName evidence="2">Uncharacterized protein</fullName>
    </submittedName>
</protein>
<keyword evidence="3" id="KW-1185">Reference proteome</keyword>
<dbReference type="AlphaFoldDB" id="A0A1D8G9W0"/>
<proteinExistence type="predicted"/>
<dbReference type="STRING" id="285473.A4G23_05135"/>